<evidence type="ECO:0008006" key="3">
    <source>
        <dbReference type="Google" id="ProtNLM"/>
    </source>
</evidence>
<sequence length="85" mass="9208">MSRRTPNARARAALTHAVIIKIAVPSDGLGQQIHEWTVWLNEHAPGWASCEVQSLGRDVAGFAFRDPQHAVDFLSAHPAAELANA</sequence>
<comment type="caution">
    <text evidence="1">The sequence shown here is derived from an EMBL/GenBank/DDBJ whole genome shotgun (WGS) entry which is preliminary data.</text>
</comment>
<dbReference type="Proteomes" id="UP001138961">
    <property type="component" value="Unassembled WGS sequence"/>
</dbReference>
<protein>
    <recommendedName>
        <fullName evidence="3">Antibiotic biosynthesis monooxygenase</fullName>
    </recommendedName>
</protein>
<proteinExistence type="predicted"/>
<dbReference type="RefSeq" id="WP_226747836.1">
    <property type="nucleotide sequence ID" value="NZ_JAJATZ010000003.1"/>
</dbReference>
<name>A0ABS8BTE9_9RHOB</name>
<reference evidence="1" key="1">
    <citation type="submission" date="2021-10" db="EMBL/GenBank/DDBJ databases">
        <title>Loktanella gaetbuli sp. nov., isolated from a tidal flat.</title>
        <authorList>
            <person name="Park S."/>
            <person name="Yoon J.-H."/>
        </authorList>
    </citation>
    <scope>NUCLEOTIDE SEQUENCE</scope>
    <source>
        <strain evidence="1">TSTF-M6</strain>
    </source>
</reference>
<gene>
    <name evidence="1" type="ORF">LGQ03_07115</name>
</gene>
<evidence type="ECO:0000313" key="1">
    <source>
        <dbReference type="EMBL" id="MCB5199005.1"/>
    </source>
</evidence>
<accession>A0ABS8BTE9</accession>
<keyword evidence="2" id="KW-1185">Reference proteome</keyword>
<evidence type="ECO:0000313" key="2">
    <source>
        <dbReference type="Proteomes" id="UP001138961"/>
    </source>
</evidence>
<dbReference type="EMBL" id="JAJATZ010000003">
    <property type="protein sequence ID" value="MCB5199005.1"/>
    <property type="molecule type" value="Genomic_DNA"/>
</dbReference>
<organism evidence="1 2">
    <name type="scientific">Loktanella gaetbuli</name>
    <dbReference type="NCBI Taxonomy" id="2881335"/>
    <lineage>
        <taxon>Bacteria</taxon>
        <taxon>Pseudomonadati</taxon>
        <taxon>Pseudomonadota</taxon>
        <taxon>Alphaproteobacteria</taxon>
        <taxon>Rhodobacterales</taxon>
        <taxon>Roseobacteraceae</taxon>
        <taxon>Loktanella</taxon>
    </lineage>
</organism>